<dbReference type="InterPro" id="IPR018496">
    <property type="entry name" value="PsdUridine_synth_RsuA/RluB_CS"/>
</dbReference>
<organism evidence="4 5">
    <name type="scientific">Mycoplasma zalophi</name>
    <dbReference type="NCBI Taxonomy" id="191287"/>
    <lineage>
        <taxon>Bacteria</taxon>
        <taxon>Bacillati</taxon>
        <taxon>Mycoplasmatota</taxon>
        <taxon>Mollicutes</taxon>
        <taxon>Mycoplasmataceae</taxon>
        <taxon>Mycoplasma</taxon>
    </lineage>
</organism>
<dbReference type="SMART" id="SM00363">
    <property type="entry name" value="S4"/>
    <property type="match status" value="1"/>
</dbReference>
<dbReference type="InterPro" id="IPR006145">
    <property type="entry name" value="PsdUridine_synth_RsuA/RluA"/>
</dbReference>
<keyword evidence="1" id="KW-0413">Isomerase</keyword>
<keyword evidence="5" id="KW-1185">Reference proteome</keyword>
<dbReference type="Pfam" id="PF00849">
    <property type="entry name" value="PseudoU_synth_2"/>
    <property type="match status" value="1"/>
</dbReference>
<dbReference type="PANTHER" id="PTHR47683:SF4">
    <property type="entry name" value="PSEUDOURIDINE SYNTHASE"/>
    <property type="match status" value="1"/>
</dbReference>
<comment type="caution">
    <text evidence="4">The sequence shown here is derived from an EMBL/GenBank/DDBJ whole genome shotgun (WGS) entry which is preliminary data.</text>
</comment>
<dbReference type="RefSeq" id="WP_216488746.1">
    <property type="nucleotide sequence ID" value="NZ_JAHMHH010000001.1"/>
</dbReference>
<evidence type="ECO:0000259" key="3">
    <source>
        <dbReference type="SMART" id="SM00363"/>
    </source>
</evidence>
<accession>A0ABS6DPP3</accession>
<dbReference type="InterPro" id="IPR050343">
    <property type="entry name" value="RsuA_PseudoU_synthase"/>
</dbReference>
<protein>
    <submittedName>
        <fullName evidence="4">16S rRNA pseudouridylate synthase</fullName>
    </submittedName>
</protein>
<reference evidence="4" key="1">
    <citation type="submission" date="2021-06" db="EMBL/GenBank/DDBJ databases">
        <title>Novel Mycoplasma species detected in California sea lions (Zalophus californianus) from the USA.</title>
        <authorList>
            <person name="Volokhov D.V."/>
            <person name="Furtak V.A."/>
            <person name="Zagorodnyaya T.A."/>
        </authorList>
    </citation>
    <scope>NUCLEOTIDE SEQUENCE [LARGE SCALE GENOMIC DNA]</scope>
    <source>
        <strain evidence="4">CSL 5346</strain>
    </source>
</reference>
<keyword evidence="2" id="KW-0694">RNA-binding</keyword>
<gene>
    <name evidence="4" type="ORF">KQ875_01630</name>
</gene>
<evidence type="ECO:0000313" key="5">
    <source>
        <dbReference type="Proteomes" id="UP000718793"/>
    </source>
</evidence>
<dbReference type="InterPro" id="IPR002942">
    <property type="entry name" value="S4_RNA-bd"/>
</dbReference>
<dbReference type="Proteomes" id="UP000718793">
    <property type="component" value="Unassembled WGS sequence"/>
</dbReference>
<dbReference type="Pfam" id="PF01479">
    <property type="entry name" value="S4"/>
    <property type="match status" value="1"/>
</dbReference>
<feature type="domain" description="RNA-binding S4" evidence="3">
    <location>
        <begin position="1"/>
        <end position="59"/>
    </location>
</feature>
<sequence>MRIEKFIADSLNISRTEIKKLINQKRIKVNNEIIKKSIQVTENDLVFIDDKQIIYEQYSYYMLHKPQGYICANYDNEHKTIFDLMNLNRDKFFSYGRLDKDTEGLLIISNDGNLSHKLLSLKNHVPKKYFLKTNIKIPDLVFEYNKPIVLNEKDIIKEYEFTKIDEYSCYLTIYNGLFHQVKRMMKFFDLEVIYLKRIEFGFLKLDPLLEVGKSRKLTDKEIKLLKQ</sequence>
<dbReference type="PROSITE" id="PS50889">
    <property type="entry name" value="S4"/>
    <property type="match status" value="1"/>
</dbReference>
<dbReference type="CDD" id="cd00165">
    <property type="entry name" value="S4"/>
    <property type="match status" value="1"/>
</dbReference>
<name>A0ABS6DPP3_9MOLU</name>
<proteinExistence type="predicted"/>
<dbReference type="PROSITE" id="PS01149">
    <property type="entry name" value="PSI_RSU"/>
    <property type="match status" value="1"/>
</dbReference>
<dbReference type="PANTHER" id="PTHR47683">
    <property type="entry name" value="PSEUDOURIDINE SYNTHASE FAMILY PROTEIN-RELATED"/>
    <property type="match status" value="1"/>
</dbReference>
<evidence type="ECO:0000256" key="2">
    <source>
        <dbReference type="PROSITE-ProRule" id="PRU00182"/>
    </source>
</evidence>
<evidence type="ECO:0000313" key="4">
    <source>
        <dbReference type="EMBL" id="MBU4692295.1"/>
    </source>
</evidence>
<evidence type="ECO:0000256" key="1">
    <source>
        <dbReference type="ARBA" id="ARBA00023235"/>
    </source>
</evidence>
<dbReference type="EMBL" id="JAHMHH010000001">
    <property type="protein sequence ID" value="MBU4692295.1"/>
    <property type="molecule type" value="Genomic_DNA"/>
</dbReference>